<keyword evidence="3" id="KW-1185">Reference proteome</keyword>
<dbReference type="AlphaFoldDB" id="A0AAN9EPR0"/>
<proteinExistence type="predicted"/>
<feature type="compositionally biased region" description="Polar residues" evidence="1">
    <location>
        <begin position="11"/>
        <end position="20"/>
    </location>
</feature>
<accession>A0AAN9EPR0</accession>
<feature type="compositionally biased region" description="Basic and acidic residues" evidence="1">
    <location>
        <begin position="25"/>
        <end position="36"/>
    </location>
</feature>
<dbReference type="EMBL" id="JAYWIO010000005">
    <property type="protein sequence ID" value="KAK7260300.1"/>
    <property type="molecule type" value="Genomic_DNA"/>
</dbReference>
<feature type="compositionally biased region" description="Polar residues" evidence="1">
    <location>
        <begin position="66"/>
        <end position="93"/>
    </location>
</feature>
<name>A0AAN9EPR0_CROPI</name>
<feature type="region of interest" description="Disordered" evidence="1">
    <location>
        <begin position="1"/>
        <end position="96"/>
    </location>
</feature>
<comment type="caution">
    <text evidence="2">The sequence shown here is derived from an EMBL/GenBank/DDBJ whole genome shotgun (WGS) entry which is preliminary data.</text>
</comment>
<evidence type="ECO:0000313" key="3">
    <source>
        <dbReference type="Proteomes" id="UP001372338"/>
    </source>
</evidence>
<reference evidence="2 3" key="1">
    <citation type="submission" date="2024-01" db="EMBL/GenBank/DDBJ databases">
        <title>The genomes of 5 underutilized Papilionoideae crops provide insights into root nodulation and disease resistanc.</title>
        <authorList>
            <person name="Yuan L."/>
        </authorList>
    </citation>
    <scope>NUCLEOTIDE SEQUENCE [LARGE SCALE GENOMIC DNA]</scope>
    <source>
        <strain evidence="2">ZHUSHIDOU_FW_LH</strain>
        <tissue evidence="2">Leaf</tissue>
    </source>
</reference>
<protein>
    <submittedName>
        <fullName evidence="2">Uncharacterized protein</fullName>
    </submittedName>
</protein>
<evidence type="ECO:0000256" key="1">
    <source>
        <dbReference type="SAM" id="MobiDB-lite"/>
    </source>
</evidence>
<gene>
    <name evidence="2" type="ORF">RIF29_26239</name>
</gene>
<sequence length="113" mass="12406">MGSPHLLAFPSSASKGNTSRGVKYSNEKKRARRDSQHVTSTKVVGGNRNPKTKDTSMHKPVARNVRLSNESKMMETNSLSQLGSKPKTASTDTVLEEEPVNKFRVMKGFDLGT</sequence>
<organism evidence="2 3">
    <name type="scientific">Crotalaria pallida</name>
    <name type="common">Smooth rattlebox</name>
    <name type="synonym">Crotalaria striata</name>
    <dbReference type="NCBI Taxonomy" id="3830"/>
    <lineage>
        <taxon>Eukaryota</taxon>
        <taxon>Viridiplantae</taxon>
        <taxon>Streptophyta</taxon>
        <taxon>Embryophyta</taxon>
        <taxon>Tracheophyta</taxon>
        <taxon>Spermatophyta</taxon>
        <taxon>Magnoliopsida</taxon>
        <taxon>eudicotyledons</taxon>
        <taxon>Gunneridae</taxon>
        <taxon>Pentapetalae</taxon>
        <taxon>rosids</taxon>
        <taxon>fabids</taxon>
        <taxon>Fabales</taxon>
        <taxon>Fabaceae</taxon>
        <taxon>Papilionoideae</taxon>
        <taxon>50 kb inversion clade</taxon>
        <taxon>genistoids sensu lato</taxon>
        <taxon>core genistoids</taxon>
        <taxon>Crotalarieae</taxon>
        <taxon>Crotalaria</taxon>
    </lineage>
</organism>
<dbReference type="Proteomes" id="UP001372338">
    <property type="component" value="Unassembled WGS sequence"/>
</dbReference>
<evidence type="ECO:0000313" key="2">
    <source>
        <dbReference type="EMBL" id="KAK7260300.1"/>
    </source>
</evidence>